<comment type="caution">
    <text evidence="3">The sequence shown here is derived from an EMBL/GenBank/DDBJ whole genome shotgun (WGS) entry which is preliminary data.</text>
</comment>
<dbReference type="AlphaFoldDB" id="A0AAV9GAF0"/>
<evidence type="ECO:0000256" key="1">
    <source>
        <dbReference type="SAM" id="MobiDB-lite"/>
    </source>
</evidence>
<feature type="compositionally biased region" description="Polar residues" evidence="1">
    <location>
        <begin position="460"/>
        <end position="472"/>
    </location>
</feature>
<dbReference type="Proteomes" id="UP001321760">
    <property type="component" value="Unassembled WGS sequence"/>
</dbReference>
<feature type="region of interest" description="Disordered" evidence="1">
    <location>
        <begin position="316"/>
        <end position="365"/>
    </location>
</feature>
<evidence type="ECO:0000313" key="3">
    <source>
        <dbReference type="EMBL" id="KAK4444096.1"/>
    </source>
</evidence>
<feature type="compositionally biased region" description="Low complexity" evidence="1">
    <location>
        <begin position="54"/>
        <end position="71"/>
    </location>
</feature>
<protein>
    <recommendedName>
        <fullName evidence="2">F-box domain-containing protein</fullName>
    </recommendedName>
</protein>
<dbReference type="InterPro" id="IPR036047">
    <property type="entry name" value="F-box-like_dom_sf"/>
</dbReference>
<dbReference type="EMBL" id="MU865982">
    <property type="protein sequence ID" value="KAK4444096.1"/>
    <property type="molecule type" value="Genomic_DNA"/>
</dbReference>
<dbReference type="PROSITE" id="PS50181">
    <property type="entry name" value="FBOX"/>
    <property type="match status" value="1"/>
</dbReference>
<feature type="domain" description="F-box" evidence="2">
    <location>
        <begin position="210"/>
        <end position="241"/>
    </location>
</feature>
<evidence type="ECO:0000259" key="2">
    <source>
        <dbReference type="PROSITE" id="PS50181"/>
    </source>
</evidence>
<dbReference type="SUPFAM" id="SSF81383">
    <property type="entry name" value="F-box domain"/>
    <property type="match status" value="1"/>
</dbReference>
<feature type="region of interest" description="Disordered" evidence="1">
    <location>
        <begin position="1"/>
        <end position="20"/>
    </location>
</feature>
<organism evidence="3 4">
    <name type="scientific">Podospora aff. communis PSN243</name>
    <dbReference type="NCBI Taxonomy" id="3040156"/>
    <lineage>
        <taxon>Eukaryota</taxon>
        <taxon>Fungi</taxon>
        <taxon>Dikarya</taxon>
        <taxon>Ascomycota</taxon>
        <taxon>Pezizomycotina</taxon>
        <taxon>Sordariomycetes</taxon>
        <taxon>Sordariomycetidae</taxon>
        <taxon>Sordariales</taxon>
        <taxon>Podosporaceae</taxon>
        <taxon>Podospora</taxon>
    </lineage>
</organism>
<keyword evidence="4" id="KW-1185">Reference proteome</keyword>
<accession>A0AAV9GAF0</accession>
<gene>
    <name evidence="3" type="ORF">QBC34DRAFT_196004</name>
</gene>
<sequence length="472" mass="52546">MTEVTSYPNPHNFGASSRRLLAPAPTPREYFFAPDIVTDMSFPPPNSQSYYGPSRPSLGARSSSVSSSSSSASYHAASSRTLSPALPAPASSAARTGAPAIHRQQHLVHRPSYASQSQSPFIFSSAPPYLPSQTVTQFPLYAPVPAPRSFPQVSAFGFQQPALPQPIPMSYPAYPSTYPSYSTYQAPSELISSYQHHSLVHMQDHYRPSIFGSSSLPQSVLQNIVSHLGYLDIIRLSWVNRWLYAHVDLSRVPEEKKIALMLRAEQEYKRYSLRTSAPPAPEVDHVGRDSGHLACYHCFKMKPPREFELFRYNPVEDGDDETEASTPGQTFAPPPTSNPHYDPSITRSSLGKKMEKMNHDQSSPRIKETWGTRRFCIPCGVEKGFYKPGALIELRSEKPGGKERKGRKGDKEGKEAKWICNCYKIHKKPETLVCDECNGLTPMSQNRGPPMDRTSPYSPPFSTSNYVPTTNL</sequence>
<reference evidence="3" key="1">
    <citation type="journal article" date="2023" name="Mol. Phylogenet. Evol.">
        <title>Genome-scale phylogeny and comparative genomics of the fungal order Sordariales.</title>
        <authorList>
            <person name="Hensen N."/>
            <person name="Bonometti L."/>
            <person name="Westerberg I."/>
            <person name="Brannstrom I.O."/>
            <person name="Guillou S."/>
            <person name="Cros-Aarteil S."/>
            <person name="Calhoun S."/>
            <person name="Haridas S."/>
            <person name="Kuo A."/>
            <person name="Mondo S."/>
            <person name="Pangilinan J."/>
            <person name="Riley R."/>
            <person name="LaButti K."/>
            <person name="Andreopoulos B."/>
            <person name="Lipzen A."/>
            <person name="Chen C."/>
            <person name="Yan M."/>
            <person name="Daum C."/>
            <person name="Ng V."/>
            <person name="Clum A."/>
            <person name="Steindorff A."/>
            <person name="Ohm R.A."/>
            <person name="Martin F."/>
            <person name="Silar P."/>
            <person name="Natvig D.O."/>
            <person name="Lalanne C."/>
            <person name="Gautier V."/>
            <person name="Ament-Velasquez S.L."/>
            <person name="Kruys A."/>
            <person name="Hutchinson M.I."/>
            <person name="Powell A.J."/>
            <person name="Barry K."/>
            <person name="Miller A.N."/>
            <person name="Grigoriev I.V."/>
            <person name="Debuchy R."/>
            <person name="Gladieux P."/>
            <person name="Hiltunen Thoren M."/>
            <person name="Johannesson H."/>
        </authorList>
    </citation>
    <scope>NUCLEOTIDE SEQUENCE</scope>
    <source>
        <strain evidence="3">PSN243</strain>
    </source>
</reference>
<dbReference type="InterPro" id="IPR001810">
    <property type="entry name" value="F-box_dom"/>
</dbReference>
<name>A0AAV9GAF0_9PEZI</name>
<proteinExistence type="predicted"/>
<reference evidence="3" key="2">
    <citation type="submission" date="2023-05" db="EMBL/GenBank/DDBJ databases">
        <authorList>
            <consortium name="Lawrence Berkeley National Laboratory"/>
            <person name="Steindorff A."/>
            <person name="Hensen N."/>
            <person name="Bonometti L."/>
            <person name="Westerberg I."/>
            <person name="Brannstrom I.O."/>
            <person name="Guillou S."/>
            <person name="Cros-Aarteil S."/>
            <person name="Calhoun S."/>
            <person name="Haridas S."/>
            <person name="Kuo A."/>
            <person name="Mondo S."/>
            <person name="Pangilinan J."/>
            <person name="Riley R."/>
            <person name="Labutti K."/>
            <person name="Andreopoulos B."/>
            <person name="Lipzen A."/>
            <person name="Chen C."/>
            <person name="Yanf M."/>
            <person name="Daum C."/>
            <person name="Ng V."/>
            <person name="Clum A."/>
            <person name="Ohm R."/>
            <person name="Martin F."/>
            <person name="Silar P."/>
            <person name="Natvig D."/>
            <person name="Lalanne C."/>
            <person name="Gautier V."/>
            <person name="Ament-Velasquez S.L."/>
            <person name="Kruys A."/>
            <person name="Hutchinson M.I."/>
            <person name="Powell A.J."/>
            <person name="Barry K."/>
            <person name="Miller A.N."/>
            <person name="Grigoriev I.V."/>
            <person name="Debuchy R."/>
            <person name="Gladieux P."/>
            <person name="Thoren M.H."/>
            <person name="Johannesson H."/>
        </authorList>
    </citation>
    <scope>NUCLEOTIDE SEQUENCE</scope>
    <source>
        <strain evidence="3">PSN243</strain>
    </source>
</reference>
<feature type="region of interest" description="Disordered" evidence="1">
    <location>
        <begin position="43"/>
        <end position="71"/>
    </location>
</feature>
<feature type="region of interest" description="Disordered" evidence="1">
    <location>
        <begin position="445"/>
        <end position="472"/>
    </location>
</feature>
<evidence type="ECO:0000313" key="4">
    <source>
        <dbReference type="Proteomes" id="UP001321760"/>
    </source>
</evidence>